<reference evidence="2 3" key="1">
    <citation type="submission" date="2024-02" db="EMBL/GenBank/DDBJ databases">
        <title>Genome and pathogenicity analysis of Helicobacter mastomyrinus isolated from mice.</title>
        <authorList>
            <person name="Zhu L."/>
        </authorList>
    </citation>
    <scope>NUCLEOTIDE SEQUENCE [LARGE SCALE GENOMIC DNA]</scope>
    <source>
        <strain evidence="2 3">Hm-17</strain>
    </source>
</reference>
<keyword evidence="3" id="KW-1185">Reference proteome</keyword>
<dbReference type="InterPro" id="IPR000845">
    <property type="entry name" value="Nucleoside_phosphorylase_d"/>
</dbReference>
<dbReference type="EMBL" id="CP145316">
    <property type="protein sequence ID" value="XAM19063.1"/>
    <property type="molecule type" value="Genomic_DNA"/>
</dbReference>
<sequence>MIVCAGNGEYFAFAKSIGIGLCESTIGLMQICMRECIDSIVFVGSAGAYSKDINIGDVCIADSATQIEIAFLDGKAYTPLDNHIESNTLGENDYVSRETLNRYKKVIVNSSNYITTDGHIALAFANAGIALENMEFFAVMRVAQYFEIPCVGVFAVSNYCHQNAHKEFMQNHNTIKQKLLEHSSFIENLSLALGNKTKGKHI</sequence>
<dbReference type="Proteomes" id="UP001434737">
    <property type="component" value="Chromosome"/>
</dbReference>
<dbReference type="SUPFAM" id="SSF53167">
    <property type="entry name" value="Purine and uridine phosphorylases"/>
    <property type="match status" value="1"/>
</dbReference>
<evidence type="ECO:0000313" key="3">
    <source>
        <dbReference type="Proteomes" id="UP001434737"/>
    </source>
</evidence>
<evidence type="ECO:0000313" key="2">
    <source>
        <dbReference type="EMBL" id="XAM19063.1"/>
    </source>
</evidence>
<gene>
    <name evidence="2" type="ORF">V3I05_05150</name>
</gene>
<evidence type="ECO:0000259" key="1">
    <source>
        <dbReference type="Pfam" id="PF01048"/>
    </source>
</evidence>
<accession>A0ABZ3F799</accession>
<protein>
    <submittedName>
        <fullName evidence="2">Purine-nucleoside phosphorylase</fullName>
    </submittedName>
</protein>
<dbReference type="Gene3D" id="3.40.50.1580">
    <property type="entry name" value="Nucleoside phosphorylase domain"/>
    <property type="match status" value="1"/>
</dbReference>
<dbReference type="PANTHER" id="PTHR46832">
    <property type="entry name" value="5'-METHYLTHIOADENOSINE/S-ADENOSYLHOMOCYSTEINE NUCLEOSIDASE"/>
    <property type="match status" value="1"/>
</dbReference>
<dbReference type="InterPro" id="IPR035994">
    <property type="entry name" value="Nucleoside_phosphorylase_sf"/>
</dbReference>
<name>A0ABZ3F799_9HELI</name>
<dbReference type="RefSeq" id="WP_295701119.1">
    <property type="nucleotide sequence ID" value="NZ_CP145316.1"/>
</dbReference>
<organism evidence="2 3">
    <name type="scientific">Helicobacter mastomyrinus</name>
    <dbReference type="NCBI Taxonomy" id="287948"/>
    <lineage>
        <taxon>Bacteria</taxon>
        <taxon>Pseudomonadati</taxon>
        <taxon>Campylobacterota</taxon>
        <taxon>Epsilonproteobacteria</taxon>
        <taxon>Campylobacterales</taxon>
        <taxon>Helicobacteraceae</taxon>
        <taxon>Helicobacter</taxon>
    </lineage>
</organism>
<feature type="domain" description="Nucleoside phosphorylase" evidence="1">
    <location>
        <begin position="31"/>
        <end position="177"/>
    </location>
</feature>
<dbReference type="Pfam" id="PF01048">
    <property type="entry name" value="PNP_UDP_1"/>
    <property type="match status" value="1"/>
</dbReference>
<dbReference type="PANTHER" id="PTHR46832:SF1">
    <property type="entry name" value="5'-METHYLTHIOADENOSINE_S-ADENOSYLHOMOCYSTEINE NUCLEOSIDASE"/>
    <property type="match status" value="1"/>
</dbReference>
<proteinExistence type="predicted"/>